<evidence type="ECO:0000313" key="4">
    <source>
        <dbReference type="EMBL" id="BEI90559.1"/>
    </source>
</evidence>
<feature type="region of interest" description="Disordered" evidence="1">
    <location>
        <begin position="62"/>
        <end position="90"/>
    </location>
</feature>
<keyword evidence="2" id="KW-1133">Transmembrane helix</keyword>
<keyword evidence="2" id="KW-0472">Membrane</keyword>
<dbReference type="GeneID" id="85494429"/>
<keyword evidence="3" id="KW-0732">Signal</keyword>
<feature type="transmembrane region" description="Helical" evidence="2">
    <location>
        <begin position="31"/>
        <end position="51"/>
    </location>
</feature>
<evidence type="ECO:0008006" key="6">
    <source>
        <dbReference type="Google" id="ProtNLM"/>
    </source>
</evidence>
<sequence>MLLYLLFLFLSPAFASALYIDTPPEMEVDMSRALAVVGVGILVAIVLILLLSHEAGLLDEPQRIQEKKNPDRQDDNDRGRVRRAVSSSPV</sequence>
<organism evidence="4 5">
    <name type="scientific">Cutaneotrichosporon cavernicola</name>
    <dbReference type="NCBI Taxonomy" id="279322"/>
    <lineage>
        <taxon>Eukaryota</taxon>
        <taxon>Fungi</taxon>
        <taxon>Dikarya</taxon>
        <taxon>Basidiomycota</taxon>
        <taxon>Agaricomycotina</taxon>
        <taxon>Tremellomycetes</taxon>
        <taxon>Trichosporonales</taxon>
        <taxon>Trichosporonaceae</taxon>
        <taxon>Cutaneotrichosporon</taxon>
    </lineage>
</organism>
<dbReference type="RefSeq" id="XP_060455824.1">
    <property type="nucleotide sequence ID" value="XM_060599096.1"/>
</dbReference>
<name>A0AA48KZI6_9TREE</name>
<gene>
    <name evidence="4" type="ORF">CcaverHIS019_0306290</name>
</gene>
<accession>A0AA48KZI6</accession>
<evidence type="ECO:0000256" key="1">
    <source>
        <dbReference type="SAM" id="MobiDB-lite"/>
    </source>
</evidence>
<evidence type="ECO:0000256" key="3">
    <source>
        <dbReference type="SAM" id="SignalP"/>
    </source>
</evidence>
<dbReference type="KEGG" id="ccac:CcaHIS019_0306290"/>
<dbReference type="EMBL" id="AP028214">
    <property type="protein sequence ID" value="BEI90559.1"/>
    <property type="molecule type" value="Genomic_DNA"/>
</dbReference>
<proteinExistence type="predicted"/>
<dbReference type="Proteomes" id="UP001233271">
    <property type="component" value="Chromosome 3"/>
</dbReference>
<feature type="chain" id="PRO_5041258981" description="Dolichol phosphate-mannose biosynthesis regulatory protein" evidence="3">
    <location>
        <begin position="18"/>
        <end position="90"/>
    </location>
</feature>
<evidence type="ECO:0000313" key="5">
    <source>
        <dbReference type="Proteomes" id="UP001233271"/>
    </source>
</evidence>
<dbReference type="AlphaFoldDB" id="A0AA48KZI6"/>
<keyword evidence="5" id="KW-1185">Reference proteome</keyword>
<feature type="compositionally biased region" description="Basic and acidic residues" evidence="1">
    <location>
        <begin position="62"/>
        <end position="79"/>
    </location>
</feature>
<protein>
    <recommendedName>
        <fullName evidence="6">Dolichol phosphate-mannose biosynthesis regulatory protein</fullName>
    </recommendedName>
</protein>
<keyword evidence="2" id="KW-0812">Transmembrane</keyword>
<feature type="signal peptide" evidence="3">
    <location>
        <begin position="1"/>
        <end position="17"/>
    </location>
</feature>
<reference evidence="4" key="1">
    <citation type="journal article" date="2023" name="BMC Genomics">
        <title>Chromosome-level genome assemblies of Cutaneotrichosporon spp. (Trichosporonales, Basidiomycota) reveal imbalanced evolution between nucleotide sequences and chromosome synteny.</title>
        <authorList>
            <person name="Kobayashi Y."/>
            <person name="Kayamori A."/>
            <person name="Aoki K."/>
            <person name="Shiwa Y."/>
            <person name="Matsutani M."/>
            <person name="Fujita N."/>
            <person name="Sugita T."/>
            <person name="Iwasaki W."/>
            <person name="Tanaka N."/>
            <person name="Takashima M."/>
        </authorList>
    </citation>
    <scope>NUCLEOTIDE SEQUENCE</scope>
    <source>
        <strain evidence="4">HIS019</strain>
    </source>
</reference>
<evidence type="ECO:0000256" key="2">
    <source>
        <dbReference type="SAM" id="Phobius"/>
    </source>
</evidence>